<keyword evidence="2" id="KW-1185">Reference proteome</keyword>
<name>M2MUL7_BAUPA</name>
<protein>
    <submittedName>
        <fullName evidence="1">Uncharacterized protein</fullName>
    </submittedName>
</protein>
<dbReference type="KEGG" id="bcom:BAUCODRAFT_28966"/>
<organism evidence="1 2">
    <name type="scientific">Baudoinia panamericana (strain UAMH 10762)</name>
    <name type="common">Angels' share fungus</name>
    <name type="synonym">Baudoinia compniacensis (strain UAMH 10762)</name>
    <dbReference type="NCBI Taxonomy" id="717646"/>
    <lineage>
        <taxon>Eukaryota</taxon>
        <taxon>Fungi</taxon>
        <taxon>Dikarya</taxon>
        <taxon>Ascomycota</taxon>
        <taxon>Pezizomycotina</taxon>
        <taxon>Dothideomycetes</taxon>
        <taxon>Dothideomycetidae</taxon>
        <taxon>Mycosphaerellales</taxon>
        <taxon>Teratosphaeriaceae</taxon>
        <taxon>Baudoinia</taxon>
    </lineage>
</organism>
<reference evidence="1 2" key="1">
    <citation type="journal article" date="2012" name="PLoS Pathog.">
        <title>Diverse lifestyles and strategies of plant pathogenesis encoded in the genomes of eighteen Dothideomycetes fungi.</title>
        <authorList>
            <person name="Ohm R.A."/>
            <person name="Feau N."/>
            <person name="Henrissat B."/>
            <person name="Schoch C.L."/>
            <person name="Horwitz B.A."/>
            <person name="Barry K.W."/>
            <person name="Condon B.J."/>
            <person name="Copeland A.C."/>
            <person name="Dhillon B."/>
            <person name="Glaser F."/>
            <person name="Hesse C.N."/>
            <person name="Kosti I."/>
            <person name="LaButti K."/>
            <person name="Lindquist E.A."/>
            <person name="Lucas S."/>
            <person name="Salamov A.A."/>
            <person name="Bradshaw R.E."/>
            <person name="Ciuffetti L."/>
            <person name="Hamelin R.C."/>
            <person name="Kema G.H.J."/>
            <person name="Lawrence C."/>
            <person name="Scott J.A."/>
            <person name="Spatafora J.W."/>
            <person name="Turgeon B.G."/>
            <person name="de Wit P.J.G.M."/>
            <person name="Zhong S."/>
            <person name="Goodwin S.B."/>
            <person name="Grigoriev I.V."/>
        </authorList>
    </citation>
    <scope>NUCLEOTIDE SEQUENCE [LARGE SCALE GENOMIC DNA]</scope>
    <source>
        <strain evidence="1 2">UAMH 10762</strain>
    </source>
</reference>
<dbReference type="HOGENOM" id="CLU_2739614_0_0_1"/>
<proteinExistence type="predicted"/>
<gene>
    <name evidence="1" type="ORF">BAUCODRAFT_28966</name>
</gene>
<sequence length="71" mass="7554">MSACQTLCSGSSGFLPPFVISKIVERSGRERNDSQPGRERTCPRLGVTIDGLAKGNLCTSASVCGPWPTRL</sequence>
<dbReference type="GeneID" id="19110824"/>
<dbReference type="Proteomes" id="UP000011761">
    <property type="component" value="Unassembled WGS sequence"/>
</dbReference>
<evidence type="ECO:0000313" key="2">
    <source>
        <dbReference type="Proteomes" id="UP000011761"/>
    </source>
</evidence>
<accession>M2MUL7</accession>
<dbReference type="AlphaFoldDB" id="M2MUL7"/>
<dbReference type="EMBL" id="KB445550">
    <property type="protein sequence ID" value="EMD00622.1"/>
    <property type="molecule type" value="Genomic_DNA"/>
</dbReference>
<evidence type="ECO:0000313" key="1">
    <source>
        <dbReference type="EMBL" id="EMD00622.1"/>
    </source>
</evidence>
<dbReference type="RefSeq" id="XP_007671806.1">
    <property type="nucleotide sequence ID" value="XM_007673616.1"/>
</dbReference>